<gene>
    <name evidence="2" type="ORF">JIN84_07730</name>
</gene>
<feature type="signal peptide" evidence="1">
    <location>
        <begin position="1"/>
        <end position="30"/>
    </location>
</feature>
<evidence type="ECO:0000256" key="1">
    <source>
        <dbReference type="SAM" id="SignalP"/>
    </source>
</evidence>
<comment type="caution">
    <text evidence="2">The sequence shown here is derived from an EMBL/GenBank/DDBJ whole genome shotgun (WGS) entry which is preliminary data.</text>
</comment>
<protein>
    <recommendedName>
        <fullName evidence="4">DUF4198 domain-containing protein</fullName>
    </recommendedName>
</protein>
<evidence type="ECO:0000313" key="2">
    <source>
        <dbReference type="EMBL" id="MBK1815499.1"/>
    </source>
</evidence>
<dbReference type="AlphaFoldDB" id="A0A934VBJ8"/>
<reference evidence="2" key="1">
    <citation type="submission" date="2021-01" db="EMBL/GenBank/DDBJ databases">
        <title>Modified the classification status of verrucomicrobia.</title>
        <authorList>
            <person name="Feng X."/>
        </authorList>
    </citation>
    <scope>NUCLEOTIDE SEQUENCE</scope>
    <source>
        <strain evidence="2">JCM 18052</strain>
    </source>
</reference>
<keyword evidence="3" id="KW-1185">Reference proteome</keyword>
<feature type="chain" id="PRO_5037389294" description="DUF4198 domain-containing protein" evidence="1">
    <location>
        <begin position="31"/>
        <end position="227"/>
    </location>
</feature>
<sequence length="227" mass="24680">MTFIPNLPFRFSRRVLFAAITAFSMNAASAHSVWIETLEGRLLVRFGEVGTEYEKSPGYLDQLELPKVADTKDGKITVEKGADFFLLKDAKPAEASVISTKFPVMEKPATEKKPASARWPQFYARWQVAGAAVTPVSVLDIVPAAEGGKATVYFKGKPLPEAELTLIKPDGKEVDLKADAEGVVKFTAEGKGLFVLSVAGYSETANGTYEGKNYTVISHNSSLAWNQ</sequence>
<keyword evidence="1" id="KW-0732">Signal</keyword>
<evidence type="ECO:0008006" key="4">
    <source>
        <dbReference type="Google" id="ProtNLM"/>
    </source>
</evidence>
<accession>A0A934VBJ8</accession>
<proteinExistence type="predicted"/>
<dbReference type="RefSeq" id="WP_200350463.1">
    <property type="nucleotide sequence ID" value="NZ_BAABHZ010000008.1"/>
</dbReference>
<organism evidence="2 3">
    <name type="scientific">Luteolibacter yonseiensis</name>
    <dbReference type="NCBI Taxonomy" id="1144680"/>
    <lineage>
        <taxon>Bacteria</taxon>
        <taxon>Pseudomonadati</taxon>
        <taxon>Verrucomicrobiota</taxon>
        <taxon>Verrucomicrobiia</taxon>
        <taxon>Verrucomicrobiales</taxon>
        <taxon>Verrucomicrobiaceae</taxon>
        <taxon>Luteolibacter</taxon>
    </lineage>
</organism>
<dbReference type="Proteomes" id="UP000600139">
    <property type="component" value="Unassembled WGS sequence"/>
</dbReference>
<dbReference type="EMBL" id="JAENIK010000009">
    <property type="protein sequence ID" value="MBK1815499.1"/>
    <property type="molecule type" value="Genomic_DNA"/>
</dbReference>
<evidence type="ECO:0000313" key="3">
    <source>
        <dbReference type="Proteomes" id="UP000600139"/>
    </source>
</evidence>
<name>A0A934VBJ8_9BACT</name>